<evidence type="ECO:0000313" key="2">
    <source>
        <dbReference type="Proteomes" id="UP001597452"/>
    </source>
</evidence>
<dbReference type="Proteomes" id="UP001597452">
    <property type="component" value="Unassembled WGS sequence"/>
</dbReference>
<name>A0ABW5Q9X7_9BACI</name>
<accession>A0ABW5Q9X7</accession>
<dbReference type="RefSeq" id="WP_377328553.1">
    <property type="nucleotide sequence ID" value="NZ_JBHUMZ010000019.1"/>
</dbReference>
<gene>
    <name evidence="1" type="ORF">ACFSW4_07985</name>
</gene>
<keyword evidence="2" id="KW-1185">Reference proteome</keyword>
<evidence type="ECO:0000313" key="1">
    <source>
        <dbReference type="EMBL" id="MFD2638798.1"/>
    </source>
</evidence>
<reference evidence="2" key="1">
    <citation type="journal article" date="2019" name="Int. J. Syst. Evol. Microbiol.">
        <title>The Global Catalogue of Microorganisms (GCM) 10K type strain sequencing project: providing services to taxonomists for standard genome sequencing and annotation.</title>
        <authorList>
            <consortium name="The Broad Institute Genomics Platform"/>
            <consortium name="The Broad Institute Genome Sequencing Center for Infectious Disease"/>
            <person name="Wu L."/>
            <person name="Ma J."/>
        </authorList>
    </citation>
    <scope>NUCLEOTIDE SEQUENCE [LARGE SCALE GENOMIC DNA]</scope>
    <source>
        <strain evidence="2">TISTR 1571</strain>
    </source>
</reference>
<organism evidence="1 2">
    <name type="scientific">Piscibacillus salipiscarius</name>
    <dbReference type="NCBI Taxonomy" id="299480"/>
    <lineage>
        <taxon>Bacteria</taxon>
        <taxon>Bacillati</taxon>
        <taxon>Bacillota</taxon>
        <taxon>Bacilli</taxon>
        <taxon>Bacillales</taxon>
        <taxon>Bacillaceae</taxon>
        <taxon>Piscibacillus</taxon>
    </lineage>
</organism>
<comment type="caution">
    <text evidence="1">The sequence shown here is derived from an EMBL/GenBank/DDBJ whole genome shotgun (WGS) entry which is preliminary data.</text>
</comment>
<sequence>MNYQKNPKKHSYYKNESFLDQPKMNYPYINTNSKLMSQQLDHHKKNMFDLCQKHHLYLVQVETVDGQTFEGIVDEFDEDGVTLLVPSGENERGDGFDDVGFGPGPGYGMGYGYGPGFGSPYGYGYPRRFRRFRRYRYPFFNLNRIFFPFFF</sequence>
<protein>
    <submittedName>
        <fullName evidence="1">Uncharacterized protein</fullName>
    </submittedName>
</protein>
<dbReference type="EMBL" id="JBHUMZ010000019">
    <property type="protein sequence ID" value="MFD2638798.1"/>
    <property type="molecule type" value="Genomic_DNA"/>
</dbReference>
<proteinExistence type="predicted"/>